<evidence type="ECO:0000256" key="1">
    <source>
        <dbReference type="ARBA" id="ARBA00004924"/>
    </source>
</evidence>
<dbReference type="Gene3D" id="3.30.300.30">
    <property type="match status" value="1"/>
</dbReference>
<organism evidence="5 6">
    <name type="scientific">Fonsecaea pedrosoi CBS 271.37</name>
    <dbReference type="NCBI Taxonomy" id="1442368"/>
    <lineage>
        <taxon>Eukaryota</taxon>
        <taxon>Fungi</taxon>
        <taxon>Dikarya</taxon>
        <taxon>Ascomycota</taxon>
        <taxon>Pezizomycotina</taxon>
        <taxon>Eurotiomycetes</taxon>
        <taxon>Chaetothyriomycetidae</taxon>
        <taxon>Chaetothyriales</taxon>
        <taxon>Herpotrichiellaceae</taxon>
        <taxon>Fonsecaea</taxon>
    </lineage>
</organism>
<dbReference type="InterPro" id="IPR000873">
    <property type="entry name" value="AMP-dep_synth/lig_dom"/>
</dbReference>
<gene>
    <name evidence="5" type="ORF">Z517_04145</name>
</gene>
<comment type="similarity">
    <text evidence="2">Belongs to the ATP-dependent AMP-binding enzyme family.</text>
</comment>
<dbReference type="Pfam" id="PF00501">
    <property type="entry name" value="AMP-binding"/>
    <property type="match status" value="1"/>
</dbReference>
<dbReference type="PROSITE" id="PS00455">
    <property type="entry name" value="AMP_BINDING"/>
    <property type="match status" value="1"/>
</dbReference>
<dbReference type="VEuPathDB" id="FungiDB:Z517_04145"/>
<accession>A0A0D2F3A1</accession>
<feature type="domain" description="AMP-dependent synthetase/ligase" evidence="3">
    <location>
        <begin position="41"/>
        <end position="423"/>
    </location>
</feature>
<dbReference type="HOGENOM" id="CLU_000022_59_7_1"/>
<dbReference type="InterPro" id="IPR025110">
    <property type="entry name" value="AMP-bd_C"/>
</dbReference>
<dbReference type="OrthoDB" id="10253115at2759"/>
<sequence length="582" mass="64238">MAIERLHQTLRHLDQKTRLSILHGPKEPELLSLHLGTLLDLQAQKLASRTSLVSRAQNVRHSFSSLRARSQQIARGLLSLGIRHGDCVGIFAGNCAEYVELFFACGRIGAILVVLNVTYTPEELKRAIVASECKVLFITARIGTRSYDSTIETLLDSTGATNIPGLQKLLLLRDDQTTKYKFLPTLRDTISRGHEVSDTALQTAELAVSPHDVCNLQFTSGTTGNPKAAMLTHFNIINNARFIGDRMALSEKDILCCPPPLFHCFGLVLGLLATITHGSTIVFPSDSFDAESVLSAVLDEQCTAIHGVPAMWAAEMQLIGPQHDFSRLRTGIAAGSATPRQMMEDLGKKMSLKYLTNTYGMTETSPASFMTSWNDTLERRLATVGTILPHTSAKIIDGQGNIVPIGCKGELCISGYLLQKGYWKNPEKTKEVMIRDEHGTLWMHTGDEAAFDEDGYCKITGRIKDIIIRGGENIFPLEIEEILMEHPLIMNASVVGLKDDKYGEIVASFLQAASDKRPDDEEVRSWVRRRLGRHKAPKHVFWIGDPKVGDSYPLTGSGKIKKNVLRELGDALLKESLALHQS</sequence>
<dbReference type="AlphaFoldDB" id="A0A0D2F3A1"/>
<dbReference type="Gene3D" id="3.40.50.12780">
    <property type="entry name" value="N-terminal domain of ligase-like"/>
    <property type="match status" value="1"/>
</dbReference>
<evidence type="ECO:0008006" key="7">
    <source>
        <dbReference type="Google" id="ProtNLM"/>
    </source>
</evidence>
<dbReference type="EMBL" id="KN846971">
    <property type="protein sequence ID" value="KIW81122.1"/>
    <property type="molecule type" value="Genomic_DNA"/>
</dbReference>
<dbReference type="FunFam" id="3.40.50.12780:FF:000003">
    <property type="entry name" value="Long-chain-fatty-acid--CoA ligase FadD"/>
    <property type="match status" value="1"/>
</dbReference>
<dbReference type="STRING" id="1442368.A0A0D2F3A1"/>
<evidence type="ECO:0000256" key="2">
    <source>
        <dbReference type="ARBA" id="ARBA00006432"/>
    </source>
</evidence>
<dbReference type="InterPro" id="IPR020845">
    <property type="entry name" value="AMP-binding_CS"/>
</dbReference>
<proteinExistence type="inferred from homology"/>
<evidence type="ECO:0000313" key="6">
    <source>
        <dbReference type="Proteomes" id="UP000053029"/>
    </source>
</evidence>
<name>A0A0D2F3A1_9EURO</name>
<evidence type="ECO:0000259" key="3">
    <source>
        <dbReference type="Pfam" id="PF00501"/>
    </source>
</evidence>
<reference evidence="5 6" key="1">
    <citation type="submission" date="2015-01" db="EMBL/GenBank/DDBJ databases">
        <title>The Genome Sequence of Fonsecaea pedrosoi CBS 271.37.</title>
        <authorList>
            <consortium name="The Broad Institute Genomics Platform"/>
            <person name="Cuomo C."/>
            <person name="de Hoog S."/>
            <person name="Gorbushina A."/>
            <person name="Stielow B."/>
            <person name="Teixiera M."/>
            <person name="Abouelleil A."/>
            <person name="Chapman S.B."/>
            <person name="Priest M."/>
            <person name="Young S.K."/>
            <person name="Wortman J."/>
            <person name="Nusbaum C."/>
            <person name="Birren B."/>
        </authorList>
    </citation>
    <scope>NUCLEOTIDE SEQUENCE [LARGE SCALE GENOMIC DNA]</scope>
    <source>
        <strain evidence="5 6">CBS 271.37</strain>
    </source>
</reference>
<dbReference type="GO" id="GO:0031956">
    <property type="term" value="F:medium-chain fatty acid-CoA ligase activity"/>
    <property type="evidence" value="ECO:0007669"/>
    <property type="project" value="TreeGrafter"/>
</dbReference>
<dbReference type="Pfam" id="PF13193">
    <property type="entry name" value="AMP-binding_C"/>
    <property type="match status" value="1"/>
</dbReference>
<dbReference type="PANTHER" id="PTHR43201">
    <property type="entry name" value="ACYL-COA SYNTHETASE"/>
    <property type="match status" value="1"/>
</dbReference>
<evidence type="ECO:0000313" key="5">
    <source>
        <dbReference type="EMBL" id="KIW81122.1"/>
    </source>
</evidence>
<dbReference type="GO" id="GO:0006631">
    <property type="term" value="P:fatty acid metabolic process"/>
    <property type="evidence" value="ECO:0007669"/>
    <property type="project" value="TreeGrafter"/>
</dbReference>
<dbReference type="PANTHER" id="PTHR43201:SF6">
    <property type="entry name" value="ACYL COA SYNTHETASE (EUROFUNG)"/>
    <property type="match status" value="1"/>
</dbReference>
<dbReference type="SUPFAM" id="SSF56801">
    <property type="entry name" value="Acetyl-CoA synthetase-like"/>
    <property type="match status" value="1"/>
</dbReference>
<comment type="pathway">
    <text evidence="1">Siderophore biosynthesis.</text>
</comment>
<keyword evidence="6" id="KW-1185">Reference proteome</keyword>
<feature type="domain" description="AMP-binding enzyme C-terminal" evidence="4">
    <location>
        <begin position="478"/>
        <end position="559"/>
    </location>
</feature>
<dbReference type="InterPro" id="IPR045851">
    <property type="entry name" value="AMP-bd_C_sf"/>
</dbReference>
<dbReference type="Proteomes" id="UP000053029">
    <property type="component" value="Unassembled WGS sequence"/>
</dbReference>
<dbReference type="RefSeq" id="XP_013284930.1">
    <property type="nucleotide sequence ID" value="XM_013429476.1"/>
</dbReference>
<dbReference type="InterPro" id="IPR042099">
    <property type="entry name" value="ANL_N_sf"/>
</dbReference>
<dbReference type="GeneID" id="25303635"/>
<protein>
    <recommendedName>
        <fullName evidence="7">Acyl-CoA synthetase YngI</fullName>
    </recommendedName>
</protein>
<evidence type="ECO:0000259" key="4">
    <source>
        <dbReference type="Pfam" id="PF13193"/>
    </source>
</evidence>